<comment type="caution">
    <text evidence="3">The sequence shown here is derived from an EMBL/GenBank/DDBJ whole genome shotgun (WGS) entry which is preliminary data.</text>
</comment>
<dbReference type="EMBL" id="JACIDK010000003">
    <property type="protein sequence ID" value="MBB3892115.1"/>
    <property type="molecule type" value="Genomic_DNA"/>
</dbReference>
<protein>
    <submittedName>
        <fullName evidence="3">Holdfast attachment protein HfaA</fullName>
    </submittedName>
</protein>
<reference evidence="3 4" key="1">
    <citation type="submission" date="2020-08" db="EMBL/GenBank/DDBJ databases">
        <title>Genomic Encyclopedia of Type Strains, Phase IV (KMG-IV): sequencing the most valuable type-strain genomes for metagenomic binning, comparative biology and taxonomic classification.</title>
        <authorList>
            <person name="Goeker M."/>
        </authorList>
    </citation>
    <scope>NUCLEOTIDE SEQUENCE [LARGE SCALE GENOMIC DNA]</scope>
    <source>
        <strain evidence="3 4">DSM 21793</strain>
    </source>
</reference>
<evidence type="ECO:0000256" key="1">
    <source>
        <dbReference type="SAM" id="MobiDB-lite"/>
    </source>
</evidence>
<proteinExistence type="predicted"/>
<name>A0A839ZZR8_9CAUL</name>
<evidence type="ECO:0000313" key="3">
    <source>
        <dbReference type="EMBL" id="MBB3892115.1"/>
    </source>
</evidence>
<keyword evidence="2" id="KW-0732">Signal</keyword>
<feature type="signal peptide" evidence="2">
    <location>
        <begin position="1"/>
        <end position="28"/>
    </location>
</feature>
<feature type="compositionally biased region" description="Polar residues" evidence="1">
    <location>
        <begin position="123"/>
        <end position="137"/>
    </location>
</feature>
<sequence>MAAAPFTALRMLAFAGVASLMGVATAQAQSMSTNSADFNAGYGRRAGSENHAVNVSTRDANGNRVIIDGIIQTGEDQSSFAFGSGAGEAYSGVGSLGGGSTAIGNSLVVVTQGNYNTVIVNSSQTNNGNVSAGSTLNGGVAPNGQ</sequence>
<dbReference type="NCBIfam" id="NF037934">
    <property type="entry name" value="holdfast_HfaA"/>
    <property type="match status" value="1"/>
</dbReference>
<accession>A0A839ZZR8</accession>
<organism evidence="3 4">
    <name type="scientific">Phenylobacterium haematophilum</name>
    <dbReference type="NCBI Taxonomy" id="98513"/>
    <lineage>
        <taxon>Bacteria</taxon>
        <taxon>Pseudomonadati</taxon>
        <taxon>Pseudomonadota</taxon>
        <taxon>Alphaproteobacteria</taxon>
        <taxon>Caulobacterales</taxon>
        <taxon>Caulobacteraceae</taxon>
        <taxon>Phenylobacterium</taxon>
    </lineage>
</organism>
<dbReference type="InterPro" id="IPR049851">
    <property type="entry name" value="Holdfast_HfaA"/>
</dbReference>
<feature type="region of interest" description="Disordered" evidence="1">
    <location>
        <begin position="123"/>
        <end position="145"/>
    </location>
</feature>
<dbReference type="RefSeq" id="WP_183773780.1">
    <property type="nucleotide sequence ID" value="NZ_JACIDK010000003.1"/>
</dbReference>
<keyword evidence="4" id="KW-1185">Reference proteome</keyword>
<evidence type="ECO:0000256" key="2">
    <source>
        <dbReference type="SAM" id="SignalP"/>
    </source>
</evidence>
<gene>
    <name evidence="3" type="ORF">GGQ61_002843</name>
</gene>
<dbReference type="AlphaFoldDB" id="A0A839ZZR8"/>
<dbReference type="Proteomes" id="UP000530564">
    <property type="component" value="Unassembled WGS sequence"/>
</dbReference>
<evidence type="ECO:0000313" key="4">
    <source>
        <dbReference type="Proteomes" id="UP000530564"/>
    </source>
</evidence>
<feature type="chain" id="PRO_5032397222" evidence="2">
    <location>
        <begin position="29"/>
        <end position="145"/>
    </location>
</feature>